<dbReference type="Pfam" id="PF13041">
    <property type="entry name" value="PPR_2"/>
    <property type="match status" value="3"/>
</dbReference>
<dbReference type="GO" id="GO:0003723">
    <property type="term" value="F:RNA binding"/>
    <property type="evidence" value="ECO:0007669"/>
    <property type="project" value="InterPro"/>
</dbReference>
<protein>
    <recommendedName>
        <fullName evidence="5">Pentatricopeptide repeat-containing protein</fullName>
    </recommendedName>
</protein>
<dbReference type="InterPro" id="IPR002885">
    <property type="entry name" value="PPR_rpt"/>
</dbReference>
<keyword evidence="1" id="KW-0677">Repeat</keyword>
<name>A0A9Q0HAK7_9MAGN</name>
<dbReference type="InterPro" id="IPR011990">
    <property type="entry name" value="TPR-like_helical_dom_sf"/>
</dbReference>
<comment type="caution">
    <text evidence="3">The sequence shown here is derived from an EMBL/GenBank/DDBJ whole genome shotgun (WGS) entry which is preliminary data.</text>
</comment>
<gene>
    <name evidence="3" type="ORF">NE237_022826</name>
</gene>
<dbReference type="InterPro" id="IPR046960">
    <property type="entry name" value="PPR_At4g14850-like_plant"/>
</dbReference>
<evidence type="ECO:0000313" key="4">
    <source>
        <dbReference type="Proteomes" id="UP001141806"/>
    </source>
</evidence>
<reference evidence="3" key="1">
    <citation type="journal article" date="2023" name="Plant J.">
        <title>The genome of the king protea, Protea cynaroides.</title>
        <authorList>
            <person name="Chang J."/>
            <person name="Duong T.A."/>
            <person name="Schoeman C."/>
            <person name="Ma X."/>
            <person name="Roodt D."/>
            <person name="Barker N."/>
            <person name="Li Z."/>
            <person name="Van de Peer Y."/>
            <person name="Mizrachi E."/>
        </authorList>
    </citation>
    <scope>NUCLEOTIDE SEQUENCE</scope>
    <source>
        <tissue evidence="3">Young leaves</tissue>
    </source>
</reference>
<evidence type="ECO:0008006" key="5">
    <source>
        <dbReference type="Google" id="ProtNLM"/>
    </source>
</evidence>
<dbReference type="NCBIfam" id="TIGR00756">
    <property type="entry name" value="PPR"/>
    <property type="match status" value="4"/>
</dbReference>
<dbReference type="Pfam" id="PF01535">
    <property type="entry name" value="PPR"/>
    <property type="match status" value="3"/>
</dbReference>
<dbReference type="AlphaFoldDB" id="A0A9Q0HAK7"/>
<dbReference type="OrthoDB" id="1859199at2759"/>
<feature type="repeat" description="PPR" evidence="2">
    <location>
        <begin position="511"/>
        <end position="545"/>
    </location>
</feature>
<dbReference type="PANTHER" id="PTHR47926">
    <property type="entry name" value="PENTATRICOPEPTIDE REPEAT-CONTAINING PROTEIN"/>
    <property type="match status" value="1"/>
</dbReference>
<accession>A0A9Q0HAK7</accession>
<feature type="repeat" description="PPR" evidence="2">
    <location>
        <begin position="410"/>
        <end position="444"/>
    </location>
</feature>
<dbReference type="FunFam" id="1.25.40.10:FF:000344">
    <property type="entry name" value="Pentatricopeptide repeat-containing protein"/>
    <property type="match status" value="1"/>
</dbReference>
<sequence length="571" mass="63572">MLIFFTRFSLSSSSYVSWRGFSLTATAHASPLLDGIPQIGASSSFDLLPEINSTFYNQSLVCSSTKHGNDQEACCSIVRELARLGRVHETLRLFCRWNSLGQKFTKFTLCSVLSSCAKALDWHLGLQVHARIVQLGFQDNIFLNSALVDLYAKCGAIVDARKIFDGMRSKDQVAWTSILSGLSQNGDGREALVLFKDMLWSDVRPNCFTFATIISACTGLEKDLLLVLLLHAQVIKFGFERNSFVTSSLIDCYSKSGRITQAVSLFNATRERDVIILNSMITGYSDNLQGEEALRLFVEMLNDGLGATNYTLVSVLNACGSLAVLQQGRQMHSLVMKIGSDQNVFVACSLIDMYAKCGNVYDARHIFDETVDRNNILWTSMITGYAQSGRGDDALDLFERLLMEKGVKPDHMCFTAVLTACNHAGFLDRGIEYFNKMRDYGLVPELDQYACMVDLYGRNGLLRKAKELMTEMPFEPNAVIWSSFLSSCRVYGDVQLGREAANQLLKMDPSDAASYVALGNIYAEAGMWGEASKVRKMMIHKGVRKTVGWSWVEGDKRVHVFRVGDTSHPQS</sequence>
<dbReference type="EMBL" id="JAMYWD010000008">
    <property type="protein sequence ID" value="KAJ4962887.1"/>
    <property type="molecule type" value="Genomic_DNA"/>
</dbReference>
<dbReference type="FunFam" id="1.25.40.10:FF:000090">
    <property type="entry name" value="Pentatricopeptide repeat-containing protein, chloroplastic"/>
    <property type="match status" value="1"/>
</dbReference>
<dbReference type="InterPro" id="IPR046848">
    <property type="entry name" value="E_motif"/>
</dbReference>
<dbReference type="PROSITE" id="PS51375">
    <property type="entry name" value="PPR"/>
    <property type="match status" value="5"/>
</dbReference>
<dbReference type="Pfam" id="PF20431">
    <property type="entry name" value="E_motif"/>
    <property type="match status" value="1"/>
</dbReference>
<dbReference type="Proteomes" id="UP001141806">
    <property type="component" value="Unassembled WGS sequence"/>
</dbReference>
<dbReference type="SUPFAM" id="SSF48452">
    <property type="entry name" value="TPR-like"/>
    <property type="match status" value="1"/>
</dbReference>
<feature type="repeat" description="PPR" evidence="2">
    <location>
        <begin position="374"/>
        <end position="409"/>
    </location>
</feature>
<evidence type="ECO:0000256" key="2">
    <source>
        <dbReference type="PROSITE-ProRule" id="PRU00708"/>
    </source>
</evidence>
<organism evidence="3 4">
    <name type="scientific">Protea cynaroides</name>
    <dbReference type="NCBI Taxonomy" id="273540"/>
    <lineage>
        <taxon>Eukaryota</taxon>
        <taxon>Viridiplantae</taxon>
        <taxon>Streptophyta</taxon>
        <taxon>Embryophyta</taxon>
        <taxon>Tracheophyta</taxon>
        <taxon>Spermatophyta</taxon>
        <taxon>Magnoliopsida</taxon>
        <taxon>Proteales</taxon>
        <taxon>Proteaceae</taxon>
        <taxon>Protea</taxon>
    </lineage>
</organism>
<dbReference type="PANTHER" id="PTHR47926:SF471">
    <property type="entry name" value="DYW DOMAIN-CONTAINING PROTEIN"/>
    <property type="match status" value="1"/>
</dbReference>
<proteinExistence type="predicted"/>
<dbReference type="GO" id="GO:0009451">
    <property type="term" value="P:RNA modification"/>
    <property type="evidence" value="ECO:0007669"/>
    <property type="project" value="InterPro"/>
</dbReference>
<dbReference type="SUPFAM" id="SSF81901">
    <property type="entry name" value="HCP-like"/>
    <property type="match status" value="1"/>
</dbReference>
<evidence type="ECO:0000256" key="1">
    <source>
        <dbReference type="ARBA" id="ARBA00022737"/>
    </source>
</evidence>
<keyword evidence="4" id="KW-1185">Reference proteome</keyword>
<feature type="repeat" description="PPR" evidence="2">
    <location>
        <begin position="171"/>
        <end position="205"/>
    </location>
</feature>
<feature type="repeat" description="PPR" evidence="2">
    <location>
        <begin position="273"/>
        <end position="307"/>
    </location>
</feature>
<dbReference type="FunFam" id="1.25.40.10:FF:000343">
    <property type="entry name" value="Pentatricopeptide repeat-containing protein At3g58590"/>
    <property type="match status" value="1"/>
</dbReference>
<dbReference type="Gene3D" id="1.25.40.10">
    <property type="entry name" value="Tetratricopeptide repeat domain"/>
    <property type="match status" value="3"/>
</dbReference>
<evidence type="ECO:0000313" key="3">
    <source>
        <dbReference type="EMBL" id="KAJ4962887.1"/>
    </source>
</evidence>